<comment type="caution">
    <text evidence="1">The sequence shown here is derived from an EMBL/GenBank/DDBJ whole genome shotgun (WGS) entry which is preliminary data.</text>
</comment>
<name>A0A2I0I4X1_PUNGR</name>
<dbReference type="AlphaFoldDB" id="A0A2I0I4X1"/>
<evidence type="ECO:0000313" key="2">
    <source>
        <dbReference type="Proteomes" id="UP000233551"/>
    </source>
</evidence>
<proteinExistence type="predicted"/>
<gene>
    <name evidence="1" type="ORF">CRG98_040734</name>
</gene>
<keyword evidence="2" id="KW-1185">Reference proteome</keyword>
<protein>
    <submittedName>
        <fullName evidence="1">Uncharacterized protein</fullName>
    </submittedName>
</protein>
<organism evidence="1 2">
    <name type="scientific">Punica granatum</name>
    <name type="common">Pomegranate</name>
    <dbReference type="NCBI Taxonomy" id="22663"/>
    <lineage>
        <taxon>Eukaryota</taxon>
        <taxon>Viridiplantae</taxon>
        <taxon>Streptophyta</taxon>
        <taxon>Embryophyta</taxon>
        <taxon>Tracheophyta</taxon>
        <taxon>Spermatophyta</taxon>
        <taxon>Magnoliopsida</taxon>
        <taxon>eudicotyledons</taxon>
        <taxon>Gunneridae</taxon>
        <taxon>Pentapetalae</taxon>
        <taxon>rosids</taxon>
        <taxon>malvids</taxon>
        <taxon>Myrtales</taxon>
        <taxon>Lythraceae</taxon>
        <taxon>Punica</taxon>
    </lineage>
</organism>
<dbReference type="Proteomes" id="UP000233551">
    <property type="component" value="Unassembled WGS sequence"/>
</dbReference>
<accession>A0A2I0I4X1</accession>
<reference evidence="1 2" key="1">
    <citation type="submission" date="2017-11" db="EMBL/GenBank/DDBJ databases">
        <title>De-novo sequencing of pomegranate (Punica granatum L.) genome.</title>
        <authorList>
            <person name="Akparov Z."/>
            <person name="Amiraslanov A."/>
            <person name="Hajiyeva S."/>
            <person name="Abbasov M."/>
            <person name="Kaur K."/>
            <person name="Hamwieh A."/>
            <person name="Solovyev V."/>
            <person name="Salamov A."/>
            <person name="Braich B."/>
            <person name="Kosarev P."/>
            <person name="Mahmoud A."/>
            <person name="Hajiyev E."/>
            <person name="Babayeva S."/>
            <person name="Izzatullayeva V."/>
            <person name="Mammadov A."/>
            <person name="Mammadov A."/>
            <person name="Sharifova S."/>
            <person name="Ojaghi J."/>
            <person name="Eynullazada K."/>
            <person name="Bayramov B."/>
            <person name="Abdulazimova A."/>
            <person name="Shahmuradov I."/>
        </authorList>
    </citation>
    <scope>NUCLEOTIDE SEQUENCE [LARGE SCALE GENOMIC DNA]</scope>
    <source>
        <strain evidence="2">cv. AG2017</strain>
        <tissue evidence="1">Leaf</tissue>
    </source>
</reference>
<evidence type="ECO:0000313" key="1">
    <source>
        <dbReference type="EMBL" id="PKI38863.1"/>
    </source>
</evidence>
<dbReference type="EMBL" id="PGOL01003978">
    <property type="protein sequence ID" value="PKI38863.1"/>
    <property type="molecule type" value="Genomic_DNA"/>
</dbReference>
<sequence>MASDGILMQGRWLSTPKRPLEVAVVVVWSQNCQVDPYSPAKITKNRARPGYKPDWVVFGSDVTTVAPDGILRQGVIREGWFLNEDEDEYPPFIFMKKSQNALMLGWEVGVFAWKTWRYFGASVQENNEGRLGAVQGCPSRPNLLRVWGESREEARVSIGCVFEARGTIER</sequence>